<comment type="caution">
    <text evidence="2">The sequence shown here is derived from an EMBL/GenBank/DDBJ whole genome shotgun (WGS) entry which is preliminary data.</text>
</comment>
<reference evidence="3" key="1">
    <citation type="journal article" date="2019" name="Int. J. Syst. Evol. Microbiol.">
        <title>The Global Catalogue of Microorganisms (GCM) 10K type strain sequencing project: providing services to taxonomists for standard genome sequencing and annotation.</title>
        <authorList>
            <consortium name="The Broad Institute Genomics Platform"/>
            <consortium name="The Broad Institute Genome Sequencing Center for Infectious Disease"/>
            <person name="Wu L."/>
            <person name="Ma J."/>
        </authorList>
    </citation>
    <scope>NUCLEOTIDE SEQUENCE [LARGE SCALE GENOMIC DNA]</scope>
    <source>
        <strain evidence="3">KCTC 13528</strain>
    </source>
</reference>
<dbReference type="PROSITE" id="PS50965">
    <property type="entry name" value="NERD"/>
    <property type="match status" value="1"/>
</dbReference>
<protein>
    <submittedName>
        <fullName evidence="2">Nuclease-related domain-containing protein</fullName>
    </submittedName>
</protein>
<evidence type="ECO:0000313" key="3">
    <source>
        <dbReference type="Proteomes" id="UP001597561"/>
    </source>
</evidence>
<organism evidence="2 3">
    <name type="scientific">Jeotgalibacillus terrae</name>
    <dbReference type="NCBI Taxonomy" id="587735"/>
    <lineage>
        <taxon>Bacteria</taxon>
        <taxon>Bacillati</taxon>
        <taxon>Bacillota</taxon>
        <taxon>Bacilli</taxon>
        <taxon>Bacillales</taxon>
        <taxon>Caryophanaceae</taxon>
        <taxon>Jeotgalibacillus</taxon>
    </lineage>
</organism>
<dbReference type="RefSeq" id="WP_204728142.1">
    <property type="nucleotide sequence ID" value="NZ_JAFBDK010000002.1"/>
</dbReference>
<evidence type="ECO:0000313" key="2">
    <source>
        <dbReference type="EMBL" id="MFD2910297.1"/>
    </source>
</evidence>
<dbReference type="EMBL" id="JBHUPG010000001">
    <property type="protein sequence ID" value="MFD2910297.1"/>
    <property type="molecule type" value="Genomic_DNA"/>
</dbReference>
<evidence type="ECO:0000259" key="1">
    <source>
        <dbReference type="PROSITE" id="PS50965"/>
    </source>
</evidence>
<gene>
    <name evidence="2" type="ORF">ACFS5P_00255</name>
</gene>
<dbReference type="Proteomes" id="UP001597561">
    <property type="component" value="Unassembled WGS sequence"/>
</dbReference>
<name>A0ABW5ZBY1_9BACL</name>
<keyword evidence="3" id="KW-1185">Reference proteome</keyword>
<dbReference type="Pfam" id="PF08378">
    <property type="entry name" value="NERD"/>
    <property type="match status" value="1"/>
</dbReference>
<feature type="domain" description="NERD" evidence="1">
    <location>
        <begin position="41"/>
        <end position="156"/>
    </location>
</feature>
<accession>A0ABW5ZBY1</accession>
<dbReference type="InterPro" id="IPR011528">
    <property type="entry name" value="NERD"/>
</dbReference>
<sequence length="316" mass="36538">MILKPRKLPRTIKALESINNRLPQFHPSKAEIEKELGQCMAGFHGEKSSDYYLTFLESDPIIICDLRLKYKGTNFQIDTVIVYPGVICILEVKYIKGTIEIRSFYDQTLRTLNGVEEGFPSFKLQAERQSDLLSKWLKLHCNITVPVIPFIVMGNSRTIVKAENVKDLSNTIPMQAIPRTIHQLLSKHKLKKISVSKALSISEKMLQAHEEHLINWYKKFGITFNDLKKGYICPECKGFNILRRARKWQCSLCNITGFHIFEHAIEEAFLLLGDGLTNQQFRKLFETSSSQSVKRLLRKMDLHRTGEGKGTRYYRK</sequence>
<proteinExistence type="predicted"/>